<protein>
    <submittedName>
        <fullName evidence="2">Winged helix-turn-helix domain-containing protein</fullName>
    </submittedName>
</protein>
<dbReference type="SUPFAM" id="SSF46785">
    <property type="entry name" value="Winged helix' DNA-binding domain"/>
    <property type="match status" value="1"/>
</dbReference>
<dbReference type="KEGG" id="mmav:RE476_11615"/>
<dbReference type="Pfam" id="PF08350">
    <property type="entry name" value="FilR1_middle"/>
    <property type="match status" value="1"/>
</dbReference>
<reference evidence="2" key="1">
    <citation type="submission" date="2023-08" db="EMBL/GenBank/DDBJ databases">
        <title>Methanolobus mangrovi sp. nov. and Methanolobus sediminis sp. nov, two novel methylotrophic methanogens isolated from mangrove sediments in China.</title>
        <authorList>
            <person name="Zhou J."/>
        </authorList>
    </citation>
    <scope>NUCLEOTIDE SEQUENCE</scope>
    <source>
        <strain evidence="2">FTZ2</strain>
    </source>
</reference>
<dbReference type="EMBL" id="CP133594">
    <property type="protein sequence ID" value="WMW22004.1"/>
    <property type="molecule type" value="Genomic_DNA"/>
</dbReference>
<evidence type="ECO:0000313" key="3">
    <source>
        <dbReference type="Proteomes" id="UP001183006"/>
    </source>
</evidence>
<proteinExistence type="predicted"/>
<dbReference type="InterPro" id="IPR016490">
    <property type="entry name" value="Tscrpt_reg_HTH_AF0396-typ3"/>
</dbReference>
<name>A0AA51UF01_9EURY</name>
<accession>A0AA51UF01</accession>
<sequence length="267" mass="31425">MKKRLLDVIFASDKRKNVLLLLQNGPQEMDALLKSLETTRQASLPQMKILEEHYLVFHYNDIYELTTIGKLIVDWMKPLLSTINVFDSDVQYWRTHDFSFMPTDLFKRINELESCTIKSPSTEMMYDAHADFNQMTKAHEFQFSITSFFYPHFTDIFMELLSNDVDMHVIISQNLFDKLKAENYQDIERLVNNKSVHLYVYQKKMQFLAFVFNETSVMMSPLKISGEFDNKHIVCKGPDAVRWAQDFAEYYLKDSIPLTKSMLADES</sequence>
<dbReference type="Proteomes" id="UP001183006">
    <property type="component" value="Chromosome"/>
</dbReference>
<dbReference type="InterPro" id="IPR036390">
    <property type="entry name" value="WH_DNA-bd_sf"/>
</dbReference>
<gene>
    <name evidence="2" type="ORF">RE476_11615</name>
</gene>
<evidence type="ECO:0000313" key="2">
    <source>
        <dbReference type="EMBL" id="WMW22004.1"/>
    </source>
</evidence>
<keyword evidence="3" id="KW-1185">Reference proteome</keyword>
<evidence type="ECO:0000259" key="1">
    <source>
        <dbReference type="Pfam" id="PF08350"/>
    </source>
</evidence>
<dbReference type="GeneID" id="84230798"/>
<feature type="domain" description="Methanogenesis regulatory protein FilR1 middle" evidence="1">
    <location>
        <begin position="127"/>
        <end position="253"/>
    </location>
</feature>
<dbReference type="AlphaFoldDB" id="A0AA51UF01"/>
<organism evidence="2 3">
    <name type="scientific">Methanolobus mangrovi</name>
    <dbReference type="NCBI Taxonomy" id="3072977"/>
    <lineage>
        <taxon>Archaea</taxon>
        <taxon>Methanobacteriati</taxon>
        <taxon>Methanobacteriota</taxon>
        <taxon>Stenosarchaea group</taxon>
        <taxon>Methanomicrobia</taxon>
        <taxon>Methanosarcinales</taxon>
        <taxon>Methanosarcinaceae</taxon>
        <taxon>Methanolobus</taxon>
    </lineage>
</organism>
<dbReference type="InterPro" id="IPR013561">
    <property type="entry name" value="FilR1_middle_dom"/>
</dbReference>
<dbReference type="RefSeq" id="WP_309307797.1">
    <property type="nucleotide sequence ID" value="NZ_CP133594.1"/>
</dbReference>
<dbReference type="PIRSF" id="PIRSF006692">
    <property type="entry name" value="TF_HTH_AF0396_prd"/>
    <property type="match status" value="1"/>
</dbReference>